<dbReference type="AlphaFoldDB" id="K3WLQ4"/>
<evidence type="ECO:0000256" key="2">
    <source>
        <dbReference type="ARBA" id="ARBA00005283"/>
    </source>
</evidence>
<proteinExistence type="inferred from homology"/>
<dbReference type="GO" id="GO:0003697">
    <property type="term" value="F:single-stranded DNA binding"/>
    <property type="evidence" value="ECO:0007669"/>
    <property type="project" value="InterPro"/>
</dbReference>
<dbReference type="EnsemblProtists" id="PYU1_T005896">
    <property type="protein sequence ID" value="PYU1_T005896"/>
    <property type="gene ID" value="PYU1_G005884"/>
</dbReference>
<dbReference type="InterPro" id="IPR006084">
    <property type="entry name" value="XPG/Rad2"/>
</dbReference>
<feature type="compositionally biased region" description="Basic residues" evidence="6">
    <location>
        <begin position="86"/>
        <end position="95"/>
    </location>
</feature>
<dbReference type="SUPFAM" id="SSF88723">
    <property type="entry name" value="PIN domain-like"/>
    <property type="match status" value="1"/>
</dbReference>
<keyword evidence="5" id="KW-0539">Nucleus</keyword>
<dbReference type="EMBL" id="GL376573">
    <property type="status" value="NOT_ANNOTATED_CDS"/>
    <property type="molecule type" value="Genomic_DNA"/>
</dbReference>
<keyword evidence="3" id="KW-0540">Nuclease</keyword>
<feature type="compositionally biased region" description="Basic and acidic residues" evidence="6">
    <location>
        <begin position="214"/>
        <end position="229"/>
    </location>
</feature>
<feature type="compositionally biased region" description="Polar residues" evidence="6">
    <location>
        <begin position="142"/>
        <end position="156"/>
    </location>
</feature>
<dbReference type="SMART" id="SM00485">
    <property type="entry name" value="XPGN"/>
    <property type="match status" value="1"/>
</dbReference>
<keyword evidence="3" id="KW-0378">Hydrolase</keyword>
<keyword evidence="3" id="KW-0255">Endonuclease</keyword>
<evidence type="ECO:0000313" key="9">
    <source>
        <dbReference type="Proteomes" id="UP000019132"/>
    </source>
</evidence>
<dbReference type="GO" id="GO:0004520">
    <property type="term" value="F:DNA endonuclease activity"/>
    <property type="evidence" value="ECO:0007669"/>
    <property type="project" value="TreeGrafter"/>
</dbReference>
<feature type="region of interest" description="Disordered" evidence="6">
    <location>
        <begin position="85"/>
        <end position="104"/>
    </location>
</feature>
<reference evidence="9" key="2">
    <citation type="submission" date="2010-04" db="EMBL/GenBank/DDBJ databases">
        <authorList>
            <person name="Buell R."/>
            <person name="Hamilton J."/>
            <person name="Hostetler J."/>
        </authorList>
    </citation>
    <scope>NUCLEOTIDE SEQUENCE [LARGE SCALE GENOMIC DNA]</scope>
    <source>
        <strain evidence="9">DAOM:BR144</strain>
    </source>
</reference>
<dbReference type="PRINTS" id="PR00066">
    <property type="entry name" value="XRODRMPGMNTG"/>
</dbReference>
<dbReference type="OMA" id="FFTHETD"/>
<dbReference type="GO" id="GO:0005634">
    <property type="term" value="C:nucleus"/>
    <property type="evidence" value="ECO:0007669"/>
    <property type="project" value="UniProtKB-SubCell"/>
</dbReference>
<evidence type="ECO:0000259" key="7">
    <source>
        <dbReference type="SMART" id="SM00485"/>
    </source>
</evidence>
<feature type="domain" description="XPG N-terminal" evidence="7">
    <location>
        <begin position="1"/>
        <end position="98"/>
    </location>
</feature>
<accession>K3WLQ4</accession>
<protein>
    <recommendedName>
        <fullName evidence="7">XPG N-terminal domain-containing protein</fullName>
    </recommendedName>
</protein>
<dbReference type="InParanoid" id="K3WLQ4"/>
<feature type="compositionally biased region" description="Basic and acidic residues" evidence="6">
    <location>
        <begin position="186"/>
        <end position="201"/>
    </location>
</feature>
<sequence>MGVQNLWVLLAPVGRQIEIESLTNKVLAVDASIWLTQFVKAMRDDEGNMIKNAHVIGTFHRVAKLLFYRIKPVFVFDGQTPEIKKRTTARRRKRQEHQAANLKQTAQRILINRLKLQREELKRNGGKPTPAVDPNFVLPDMVSTTTSHSGDNTVQGDITDGGDAEKPNEQSSDGADGVIEVDGSSSDEKESADEGSRDVQQARRSNPKAATVDQNDRENGSSDDERQDLTVDDIDLDTSQLSKLDLQAVFALPAHLQKDMINRILRDRRQEVRNKFIPLAGQPEAYSHNQIASFLATSALHKRIEAAKKKNREHIEGAEVSDAVNLGPGKRIASRSDRFFVYKKAEDHDEDENDDDNVKERKEEDDDDMNDGKIIDEIESVSREANNSIFAVDDAENGFPGLIRTIGSED</sequence>
<dbReference type="Pfam" id="PF00752">
    <property type="entry name" value="XPG_N"/>
    <property type="match status" value="1"/>
</dbReference>
<dbReference type="eggNOG" id="KOG2520">
    <property type="taxonomic scope" value="Eukaryota"/>
</dbReference>
<dbReference type="Proteomes" id="UP000019132">
    <property type="component" value="Unassembled WGS sequence"/>
</dbReference>
<dbReference type="InterPro" id="IPR029060">
    <property type="entry name" value="PIN-like_dom_sf"/>
</dbReference>
<dbReference type="VEuPathDB" id="FungiDB:PYU1_G005884"/>
<dbReference type="PANTHER" id="PTHR16171">
    <property type="entry name" value="DNA REPAIR PROTEIN COMPLEMENTING XP-G CELLS-RELATED"/>
    <property type="match status" value="1"/>
</dbReference>
<dbReference type="PRINTS" id="PR00853">
    <property type="entry name" value="XPGRADSUPER"/>
</dbReference>
<evidence type="ECO:0000256" key="6">
    <source>
        <dbReference type="SAM" id="MobiDB-lite"/>
    </source>
</evidence>
<dbReference type="PANTHER" id="PTHR16171:SF7">
    <property type="entry name" value="DNA REPAIR PROTEIN RAD2"/>
    <property type="match status" value="1"/>
</dbReference>
<evidence type="ECO:0000256" key="3">
    <source>
        <dbReference type="ARBA" id="ARBA00022759"/>
    </source>
</evidence>
<dbReference type="GO" id="GO:0006289">
    <property type="term" value="P:nucleotide-excision repair"/>
    <property type="evidence" value="ECO:0007669"/>
    <property type="project" value="InterPro"/>
</dbReference>
<dbReference type="HOGENOM" id="CLU_671735_0_0_1"/>
<evidence type="ECO:0000256" key="1">
    <source>
        <dbReference type="ARBA" id="ARBA00004123"/>
    </source>
</evidence>
<dbReference type="InterPro" id="IPR006085">
    <property type="entry name" value="XPG_DNA_repair_N"/>
</dbReference>
<organism evidence="8 9">
    <name type="scientific">Globisporangium ultimum (strain ATCC 200006 / CBS 805.95 / DAOM BR144)</name>
    <name type="common">Pythium ultimum</name>
    <dbReference type="NCBI Taxonomy" id="431595"/>
    <lineage>
        <taxon>Eukaryota</taxon>
        <taxon>Sar</taxon>
        <taxon>Stramenopiles</taxon>
        <taxon>Oomycota</taxon>
        <taxon>Peronosporomycetes</taxon>
        <taxon>Pythiales</taxon>
        <taxon>Pythiaceae</taxon>
        <taxon>Globisporangium</taxon>
    </lineage>
</organism>
<feature type="region of interest" description="Disordered" evidence="6">
    <location>
        <begin position="344"/>
        <end position="375"/>
    </location>
</feature>
<dbReference type="InterPro" id="IPR001044">
    <property type="entry name" value="XPG/Rad2_eukaryotes"/>
</dbReference>
<dbReference type="CDD" id="cd09868">
    <property type="entry name" value="PIN_XPG_RAD2"/>
    <property type="match status" value="1"/>
</dbReference>
<evidence type="ECO:0000256" key="5">
    <source>
        <dbReference type="ARBA" id="ARBA00023242"/>
    </source>
</evidence>
<comment type="subcellular location">
    <subcellularLocation>
        <location evidence="1">Nucleus</location>
    </subcellularLocation>
</comment>
<evidence type="ECO:0000256" key="4">
    <source>
        <dbReference type="ARBA" id="ARBA00023128"/>
    </source>
</evidence>
<name>K3WLQ4_GLOUD</name>
<keyword evidence="9" id="KW-1185">Reference proteome</keyword>
<keyword evidence="4" id="KW-0496">Mitochondrion</keyword>
<reference evidence="9" key="1">
    <citation type="journal article" date="2010" name="Genome Biol.">
        <title>Genome sequence of the necrotrophic plant pathogen Pythium ultimum reveals original pathogenicity mechanisms and effector repertoire.</title>
        <authorList>
            <person name="Levesque C.A."/>
            <person name="Brouwer H."/>
            <person name="Cano L."/>
            <person name="Hamilton J.P."/>
            <person name="Holt C."/>
            <person name="Huitema E."/>
            <person name="Raffaele S."/>
            <person name="Robideau G.P."/>
            <person name="Thines M."/>
            <person name="Win J."/>
            <person name="Zerillo M.M."/>
            <person name="Beakes G.W."/>
            <person name="Boore J.L."/>
            <person name="Busam D."/>
            <person name="Dumas B."/>
            <person name="Ferriera S."/>
            <person name="Fuerstenberg S.I."/>
            <person name="Gachon C.M."/>
            <person name="Gaulin E."/>
            <person name="Govers F."/>
            <person name="Grenville-Briggs L."/>
            <person name="Horner N."/>
            <person name="Hostetler J."/>
            <person name="Jiang R.H."/>
            <person name="Johnson J."/>
            <person name="Krajaejun T."/>
            <person name="Lin H."/>
            <person name="Meijer H.J."/>
            <person name="Moore B."/>
            <person name="Morris P."/>
            <person name="Phuntmart V."/>
            <person name="Puiu D."/>
            <person name="Shetty J."/>
            <person name="Stajich J.E."/>
            <person name="Tripathy S."/>
            <person name="Wawra S."/>
            <person name="van West P."/>
            <person name="Whitty B.R."/>
            <person name="Coutinho P.M."/>
            <person name="Henrissat B."/>
            <person name="Martin F."/>
            <person name="Thomas P.D."/>
            <person name="Tyler B.M."/>
            <person name="De Vries R.P."/>
            <person name="Kamoun S."/>
            <person name="Yandell M."/>
            <person name="Tisserat N."/>
            <person name="Buell C.R."/>
        </authorList>
    </citation>
    <scope>NUCLEOTIDE SEQUENCE</scope>
    <source>
        <strain evidence="9">DAOM:BR144</strain>
    </source>
</reference>
<evidence type="ECO:0000313" key="8">
    <source>
        <dbReference type="EnsemblProtists" id="PYU1_T005896"/>
    </source>
</evidence>
<feature type="region of interest" description="Disordered" evidence="6">
    <location>
        <begin position="120"/>
        <end position="229"/>
    </location>
</feature>
<dbReference type="STRING" id="431595.K3WLQ4"/>
<reference evidence="8" key="3">
    <citation type="submission" date="2015-02" db="UniProtKB">
        <authorList>
            <consortium name="EnsemblProtists"/>
        </authorList>
    </citation>
    <scope>IDENTIFICATION</scope>
    <source>
        <strain evidence="8">DAOM BR144</strain>
    </source>
</reference>
<comment type="similarity">
    <text evidence="2">Belongs to the XPG/RAD2 endonuclease family. XPG subfamily.</text>
</comment>
<dbReference type="Gene3D" id="3.40.50.1010">
    <property type="entry name" value="5'-nuclease"/>
    <property type="match status" value="1"/>
</dbReference>